<feature type="compositionally biased region" description="Basic and acidic residues" evidence="1">
    <location>
        <begin position="32"/>
        <end position="44"/>
    </location>
</feature>
<accession>A0ABM3Y2E9</accession>
<gene>
    <name evidence="3" type="primary">ENHO</name>
</gene>
<feature type="compositionally biased region" description="Low complexity" evidence="1">
    <location>
        <begin position="78"/>
        <end position="95"/>
    </location>
</feature>
<dbReference type="RefSeq" id="XP_060055245.1">
    <property type="nucleotide sequence ID" value="XM_060199262.1"/>
</dbReference>
<sequence>MAPPPSPGGRPLLEAGLISVFAARRARPSPAEPRRTEPNVDEPARAPGPGRLRCPSAAERTSGCGRGGGAAPRGGGTRSPQTARSRGRPGRAAAGAAGGGCAAEGEGRGRGRLPCPPPPPPARKLASLSLHPASRCRGSSRGCAPGSTQAQDCRWMSSQPRNH</sequence>
<organism evidence="2 3">
    <name type="scientific">Erinaceus europaeus</name>
    <name type="common">Western European hedgehog</name>
    <dbReference type="NCBI Taxonomy" id="9365"/>
    <lineage>
        <taxon>Eukaryota</taxon>
        <taxon>Metazoa</taxon>
        <taxon>Chordata</taxon>
        <taxon>Craniata</taxon>
        <taxon>Vertebrata</taxon>
        <taxon>Euteleostomi</taxon>
        <taxon>Mammalia</taxon>
        <taxon>Eutheria</taxon>
        <taxon>Laurasiatheria</taxon>
        <taxon>Eulipotyphla</taxon>
        <taxon>Erinaceidae</taxon>
        <taxon>Erinaceinae</taxon>
        <taxon>Erinaceus</taxon>
    </lineage>
</organism>
<evidence type="ECO:0000313" key="2">
    <source>
        <dbReference type="Proteomes" id="UP001652624"/>
    </source>
</evidence>
<protein>
    <submittedName>
        <fullName evidence="3">Adropin isoform X1</fullName>
    </submittedName>
</protein>
<feature type="region of interest" description="Disordered" evidence="1">
    <location>
        <begin position="21"/>
        <end position="163"/>
    </location>
</feature>
<reference evidence="3" key="1">
    <citation type="submission" date="2025-08" db="UniProtKB">
        <authorList>
            <consortium name="RefSeq"/>
        </authorList>
    </citation>
    <scope>IDENTIFICATION</scope>
</reference>
<keyword evidence="2" id="KW-1185">Reference proteome</keyword>
<evidence type="ECO:0000313" key="3">
    <source>
        <dbReference type="RefSeq" id="XP_060055245.1"/>
    </source>
</evidence>
<feature type="compositionally biased region" description="Gly residues" evidence="1">
    <location>
        <begin position="64"/>
        <end position="77"/>
    </location>
</feature>
<feature type="compositionally biased region" description="Polar residues" evidence="1">
    <location>
        <begin position="146"/>
        <end position="163"/>
    </location>
</feature>
<dbReference type="GeneID" id="103113376"/>
<dbReference type="Proteomes" id="UP001652624">
    <property type="component" value="Chromosome 10"/>
</dbReference>
<name>A0ABM3Y2E9_ERIEU</name>
<evidence type="ECO:0000256" key="1">
    <source>
        <dbReference type="SAM" id="MobiDB-lite"/>
    </source>
</evidence>
<proteinExistence type="predicted"/>